<dbReference type="InterPro" id="IPR009061">
    <property type="entry name" value="DNA-bd_dom_put_sf"/>
</dbReference>
<reference evidence="3" key="1">
    <citation type="submission" date="2017-11" db="EMBL/GenBank/DDBJ databases">
        <authorList>
            <person name="Zhu W."/>
        </authorList>
    </citation>
    <scope>NUCLEOTIDE SEQUENCE [LARGE SCALE GENOMIC DNA]</scope>
    <source>
        <strain evidence="3">160</strain>
    </source>
</reference>
<dbReference type="KEGG" id="ocn:CUC15_05985"/>
<dbReference type="RefSeq" id="WP_114915789.1">
    <property type="nucleotide sequence ID" value="NZ_CP024848.1"/>
</dbReference>
<feature type="domain" description="Helix-turn-helix" evidence="1">
    <location>
        <begin position="7"/>
        <end position="55"/>
    </location>
</feature>
<evidence type="ECO:0000313" key="3">
    <source>
        <dbReference type="Proteomes" id="UP000253908"/>
    </source>
</evidence>
<protein>
    <submittedName>
        <fullName evidence="2">DNA-binding protein</fullName>
    </submittedName>
</protein>
<evidence type="ECO:0000259" key="1">
    <source>
        <dbReference type="Pfam" id="PF12728"/>
    </source>
</evidence>
<dbReference type="InterPro" id="IPR041657">
    <property type="entry name" value="HTH_17"/>
</dbReference>
<dbReference type="OrthoDB" id="515428at2"/>
<keyword evidence="3" id="KW-1185">Reference proteome</keyword>
<sequence>MMEKRTMSVEDVAIYLGLHKDTIYDLVKEKKIPHIKIGGRIFFLEEVLERWMMENIR</sequence>
<dbReference type="InterPro" id="IPR010093">
    <property type="entry name" value="SinI_DNA-bd"/>
</dbReference>
<evidence type="ECO:0000313" key="2">
    <source>
        <dbReference type="EMBL" id="AXI08494.1"/>
    </source>
</evidence>
<dbReference type="Pfam" id="PF12728">
    <property type="entry name" value="HTH_17"/>
    <property type="match status" value="1"/>
</dbReference>
<dbReference type="GO" id="GO:0003677">
    <property type="term" value="F:DNA binding"/>
    <property type="evidence" value="ECO:0007669"/>
    <property type="project" value="UniProtKB-KW"/>
</dbReference>
<accession>A0A345PER4</accession>
<dbReference type="EMBL" id="CP024848">
    <property type="protein sequence ID" value="AXI08494.1"/>
    <property type="molecule type" value="Genomic_DNA"/>
</dbReference>
<name>A0A345PER4_9BACI</name>
<dbReference type="SUPFAM" id="SSF46955">
    <property type="entry name" value="Putative DNA-binding domain"/>
    <property type="match status" value="1"/>
</dbReference>
<dbReference type="NCBIfam" id="TIGR01764">
    <property type="entry name" value="excise"/>
    <property type="match status" value="1"/>
</dbReference>
<dbReference type="AlphaFoldDB" id="A0A345PER4"/>
<organism evidence="2 3">
    <name type="scientific">Oceanobacillus zhaokaii</name>
    <dbReference type="NCBI Taxonomy" id="2052660"/>
    <lineage>
        <taxon>Bacteria</taxon>
        <taxon>Bacillati</taxon>
        <taxon>Bacillota</taxon>
        <taxon>Bacilli</taxon>
        <taxon>Bacillales</taxon>
        <taxon>Bacillaceae</taxon>
        <taxon>Oceanobacillus</taxon>
    </lineage>
</organism>
<gene>
    <name evidence="2" type="ORF">CUC15_05985</name>
</gene>
<dbReference type="Proteomes" id="UP000253908">
    <property type="component" value="Chromosome"/>
</dbReference>
<keyword evidence="2" id="KW-0238">DNA-binding</keyword>
<proteinExistence type="predicted"/>